<dbReference type="Gene3D" id="3.40.50.1240">
    <property type="entry name" value="Phosphoglycerate mutase-like"/>
    <property type="match status" value="1"/>
</dbReference>
<keyword evidence="2" id="KW-1185">Reference proteome</keyword>
<dbReference type="InterPro" id="IPR013078">
    <property type="entry name" value="His_Pase_superF_clade-1"/>
</dbReference>
<dbReference type="PANTHER" id="PTHR48100">
    <property type="entry name" value="BROAD-SPECIFICITY PHOSPHATASE YOR283W-RELATED"/>
    <property type="match status" value="1"/>
</dbReference>
<evidence type="ECO:0000313" key="1">
    <source>
        <dbReference type="EMBL" id="ROR65132.1"/>
    </source>
</evidence>
<comment type="caution">
    <text evidence="1">The sequence shown here is derived from an EMBL/GenBank/DDBJ whole genome shotgun (WGS) entry which is preliminary data.</text>
</comment>
<organism evidence="1 2">
    <name type="scientific">Agrococcus jenensis</name>
    <dbReference type="NCBI Taxonomy" id="46353"/>
    <lineage>
        <taxon>Bacteria</taxon>
        <taxon>Bacillati</taxon>
        <taxon>Actinomycetota</taxon>
        <taxon>Actinomycetes</taxon>
        <taxon>Micrococcales</taxon>
        <taxon>Microbacteriaceae</taxon>
        <taxon>Agrococcus</taxon>
    </lineage>
</organism>
<dbReference type="GO" id="GO:0016791">
    <property type="term" value="F:phosphatase activity"/>
    <property type="evidence" value="ECO:0007669"/>
    <property type="project" value="TreeGrafter"/>
</dbReference>
<dbReference type="SMART" id="SM00855">
    <property type="entry name" value="PGAM"/>
    <property type="match status" value="1"/>
</dbReference>
<dbReference type="CDD" id="cd07067">
    <property type="entry name" value="HP_PGM_like"/>
    <property type="match status" value="1"/>
</dbReference>
<dbReference type="AlphaFoldDB" id="A0A3N2AQY8"/>
<protein>
    <submittedName>
        <fullName evidence="1">Broad specificity phosphatase PhoE</fullName>
    </submittedName>
</protein>
<evidence type="ECO:0000313" key="2">
    <source>
        <dbReference type="Proteomes" id="UP000275456"/>
    </source>
</evidence>
<dbReference type="Proteomes" id="UP000275456">
    <property type="component" value="Unassembled WGS sequence"/>
</dbReference>
<sequence>MEAMPARRLHLVRHGEVDNPGRVLYGRMPGFVLSERGHRMAELAAEHLATGQAARSVVRLAASPLERAQQSAQPWADAFSLDIRTERRIIEPTNQFEGKTFEASGALRHPSAWPLLRNPFRPSWGEPYRAIAQRVIAAMEDAWDELAESDDDGDIVLVSHQSPIWMAHLAIAGERLWHDPRSRRCQLSSITSFARVEGRFVEVDYAEPAAGVAAIDAGAV</sequence>
<dbReference type="EMBL" id="RKHJ01000001">
    <property type="protein sequence ID" value="ROR65132.1"/>
    <property type="molecule type" value="Genomic_DNA"/>
</dbReference>
<dbReference type="InterPro" id="IPR029033">
    <property type="entry name" value="His_PPase_superfam"/>
</dbReference>
<proteinExistence type="predicted"/>
<dbReference type="SUPFAM" id="SSF53254">
    <property type="entry name" value="Phosphoglycerate mutase-like"/>
    <property type="match status" value="1"/>
</dbReference>
<dbReference type="Pfam" id="PF00300">
    <property type="entry name" value="His_Phos_1"/>
    <property type="match status" value="1"/>
</dbReference>
<name>A0A3N2AQY8_9MICO</name>
<reference evidence="1 2" key="1">
    <citation type="submission" date="2018-11" db="EMBL/GenBank/DDBJ databases">
        <title>Sequencing the genomes of 1000 actinobacteria strains.</title>
        <authorList>
            <person name="Klenk H.-P."/>
        </authorList>
    </citation>
    <scope>NUCLEOTIDE SEQUENCE [LARGE SCALE GENOMIC DNA]</scope>
    <source>
        <strain evidence="1 2">DSM 9580</strain>
    </source>
</reference>
<dbReference type="GO" id="GO:0005737">
    <property type="term" value="C:cytoplasm"/>
    <property type="evidence" value="ECO:0007669"/>
    <property type="project" value="TreeGrafter"/>
</dbReference>
<gene>
    <name evidence="1" type="ORF">EDD26_0494</name>
</gene>
<dbReference type="PANTHER" id="PTHR48100:SF51">
    <property type="entry name" value="PHOSPHOGLYCERATE MUTASE"/>
    <property type="match status" value="1"/>
</dbReference>
<dbReference type="InterPro" id="IPR050275">
    <property type="entry name" value="PGM_Phosphatase"/>
</dbReference>
<accession>A0A3N2AQY8</accession>